<proteinExistence type="predicted"/>
<feature type="coiled-coil region" evidence="1">
    <location>
        <begin position="10"/>
        <end position="94"/>
    </location>
</feature>
<sequence length="471" mass="55686">MEEEDWEQKYKQVLREFNKNEKLQEELKQENFILKRELSREKQTNKFISDELENLESKYAKDLSASQQNYKEKIERLSDEILSLKQTNQTLEERAQIEVKQEKVFVEVPCKCQNEKSFHSVSFDESHFNELVDLKQKFSNLEVELHEMTVKYESLIMENKDLCEKIEYLESSLQYKKDELVEKQEQEDLLHEKIMELDMELNSLRMQPNDQQKKGNSLFAEVDDQRQKFRKLLTDQNEQYKQMKRAYQDGQHEIRRLRRENNEILEEMESCKALFKASESTYKQGLLDKIAILEHVKDRLQNKVNVLENALAQGSSTQWVNAMLTYCNDETKNFKDKLFECLKQKSVIEENLLRAQQECAKFKFEASELKTKLRSCKPNEISSDPETNSINLSNHETDASVQDFLNELSNDDANETKENIPKENCVSVPKYQDIHVIEKQENVIQVKKAERATKVPIVIKKITIPSRSIKK</sequence>
<reference evidence="2" key="1">
    <citation type="submission" date="2018-07" db="EMBL/GenBank/DDBJ databases">
        <authorList>
            <person name="Quirk P.G."/>
            <person name="Krulwich T.A."/>
        </authorList>
    </citation>
    <scope>NUCLEOTIDE SEQUENCE</scope>
</reference>
<dbReference type="AlphaFoldDB" id="A0A336LSD1"/>
<evidence type="ECO:0000256" key="1">
    <source>
        <dbReference type="SAM" id="Coils"/>
    </source>
</evidence>
<gene>
    <name evidence="2" type="primary">CSON013506</name>
</gene>
<keyword evidence="1" id="KW-0175">Coiled coil</keyword>
<name>A0A336LSD1_CULSO</name>
<dbReference type="EMBL" id="UFQT01000067">
    <property type="protein sequence ID" value="SSX19337.1"/>
    <property type="molecule type" value="Genomic_DNA"/>
</dbReference>
<feature type="coiled-coil region" evidence="1">
    <location>
        <begin position="226"/>
        <end position="317"/>
    </location>
</feature>
<organism evidence="2">
    <name type="scientific">Culicoides sonorensis</name>
    <name type="common">Biting midge</name>
    <dbReference type="NCBI Taxonomy" id="179676"/>
    <lineage>
        <taxon>Eukaryota</taxon>
        <taxon>Metazoa</taxon>
        <taxon>Ecdysozoa</taxon>
        <taxon>Arthropoda</taxon>
        <taxon>Hexapoda</taxon>
        <taxon>Insecta</taxon>
        <taxon>Pterygota</taxon>
        <taxon>Neoptera</taxon>
        <taxon>Endopterygota</taxon>
        <taxon>Diptera</taxon>
        <taxon>Nematocera</taxon>
        <taxon>Chironomoidea</taxon>
        <taxon>Ceratopogonidae</taxon>
        <taxon>Ceratopogoninae</taxon>
        <taxon>Culicoides</taxon>
        <taxon>Monoculicoides</taxon>
    </lineage>
</organism>
<dbReference type="OMA" id="PHAAKGN"/>
<accession>A0A336LSD1</accession>
<protein>
    <submittedName>
        <fullName evidence="2">CSON013506 protein</fullName>
    </submittedName>
</protein>
<evidence type="ECO:0000313" key="2">
    <source>
        <dbReference type="EMBL" id="SSX19337.1"/>
    </source>
</evidence>
<dbReference type="VEuPathDB" id="VectorBase:CSON013506"/>